<protein>
    <submittedName>
        <fullName evidence="1">Ribosomal L32p protein family protein</fullName>
    </submittedName>
</protein>
<accession>A0A1N7CXR8</accession>
<sequence length="49" mass="5696">MLSLVQRLRHWLAAESTLYECRNCGITLEEQRDTCPHCGAEDIARYDLD</sequence>
<evidence type="ECO:0000313" key="1">
    <source>
        <dbReference type="EMBL" id="SIR68340.1"/>
    </source>
</evidence>
<reference evidence="2" key="1">
    <citation type="submission" date="2017-01" db="EMBL/GenBank/DDBJ databases">
        <authorList>
            <person name="Varghese N."/>
            <person name="Submissions S."/>
        </authorList>
    </citation>
    <scope>NUCLEOTIDE SEQUENCE [LARGE SCALE GENOMIC DNA]</scope>
    <source>
        <strain evidence="2">CGMCC 1.7737</strain>
    </source>
</reference>
<dbReference type="Proteomes" id="UP000186914">
    <property type="component" value="Unassembled WGS sequence"/>
</dbReference>
<dbReference type="AlphaFoldDB" id="A0A1N7CXR8"/>
<dbReference type="EMBL" id="FTNO01000003">
    <property type="protein sequence ID" value="SIR68340.1"/>
    <property type="molecule type" value="Genomic_DNA"/>
</dbReference>
<organism evidence="1 2">
    <name type="scientific">Haladaptatus litoreus</name>
    <dbReference type="NCBI Taxonomy" id="553468"/>
    <lineage>
        <taxon>Archaea</taxon>
        <taxon>Methanobacteriati</taxon>
        <taxon>Methanobacteriota</taxon>
        <taxon>Stenosarchaea group</taxon>
        <taxon>Halobacteria</taxon>
        <taxon>Halobacteriales</taxon>
        <taxon>Haladaptataceae</taxon>
        <taxon>Haladaptatus</taxon>
    </lineage>
</organism>
<evidence type="ECO:0000313" key="2">
    <source>
        <dbReference type="Proteomes" id="UP000186914"/>
    </source>
</evidence>
<dbReference type="OrthoDB" id="295069at2157"/>
<keyword evidence="2" id="KW-1185">Reference proteome</keyword>
<dbReference type="Gene3D" id="2.20.20.30">
    <property type="entry name" value="reverse gyrase domain"/>
    <property type="match status" value="1"/>
</dbReference>
<gene>
    <name evidence="1" type="ORF">SAMN05421858_3328</name>
</gene>
<name>A0A1N7CXR8_9EURY</name>
<proteinExistence type="predicted"/>
<dbReference type="RefSeq" id="WP_139328898.1">
    <property type="nucleotide sequence ID" value="NZ_FTNO01000003.1"/>
</dbReference>
<dbReference type="SUPFAM" id="SSF57802">
    <property type="entry name" value="Rubredoxin-like"/>
    <property type="match status" value="1"/>
</dbReference>